<dbReference type="InterPro" id="IPR022385">
    <property type="entry name" value="Rhs_assc_core"/>
</dbReference>
<proteinExistence type="predicted"/>
<sequence>MTGLVRQETIWLEDIPVAVIRKPTATGPIQTYFIHADHLNTPRVIVNQANNAVWRWENTHTFGANLPDEDPDGNSQLFEYHPRFPGQYFDKETNFHYNYFRYYEPETGRYISPDPIGLAGGLNTYGYVNGGIRCCLLIRMD</sequence>
<evidence type="ECO:0000313" key="3">
    <source>
        <dbReference type="Proteomes" id="UP000181998"/>
    </source>
</evidence>
<dbReference type="STRING" id="44577.ATY38_13035"/>
<dbReference type="KEGG" id="nur:ATY38_13035"/>
<dbReference type="PANTHER" id="PTHR32305">
    <property type="match status" value="1"/>
</dbReference>
<dbReference type="NCBIfam" id="TIGR03696">
    <property type="entry name" value="Rhs_assc_core"/>
    <property type="match status" value="1"/>
</dbReference>
<dbReference type="Proteomes" id="UP000182882">
    <property type="component" value="Unassembled WGS sequence"/>
</dbReference>
<dbReference type="EMBL" id="FNLN01000069">
    <property type="protein sequence ID" value="SDU36040.1"/>
    <property type="molecule type" value="Genomic_DNA"/>
</dbReference>
<reference evidence="4" key="1">
    <citation type="submission" date="2016-10" db="EMBL/GenBank/DDBJ databases">
        <authorList>
            <person name="Varghese N."/>
            <person name="Submissions S."/>
        </authorList>
    </citation>
    <scope>NUCLEOTIDE SEQUENCE [LARGE SCALE GENOMIC DNA]</scope>
    <source>
        <strain evidence="4">Nm10</strain>
    </source>
</reference>
<protein>
    <submittedName>
        <fullName evidence="2">RHS repeat-associated core domain-containing protein</fullName>
    </submittedName>
</protein>
<name>A0A0S3ALP9_9PROT</name>
<dbReference type="InterPro" id="IPR050708">
    <property type="entry name" value="T6SS_VgrG/RHS"/>
</dbReference>
<reference evidence="2 3" key="2">
    <citation type="submission" date="2016-10" db="EMBL/GenBank/DDBJ databases">
        <authorList>
            <person name="de Groot N.N."/>
        </authorList>
    </citation>
    <scope>NUCLEOTIDE SEQUENCE [LARGE SCALE GENOMIC DNA]</scope>
    <source>
        <strain evidence="1">Nm10</strain>
        <strain evidence="2 3">Nm9</strain>
    </source>
</reference>
<dbReference type="Gene3D" id="2.180.10.10">
    <property type="entry name" value="RHS repeat-associated core"/>
    <property type="match status" value="1"/>
</dbReference>
<organism evidence="2 3">
    <name type="scientific">Nitrosomonas ureae</name>
    <dbReference type="NCBI Taxonomy" id="44577"/>
    <lineage>
        <taxon>Bacteria</taxon>
        <taxon>Pseudomonadati</taxon>
        <taxon>Pseudomonadota</taxon>
        <taxon>Betaproteobacteria</taxon>
        <taxon>Nitrosomonadales</taxon>
        <taxon>Nitrosomonadaceae</taxon>
        <taxon>Nitrosomonas</taxon>
    </lineage>
</organism>
<evidence type="ECO:0000313" key="1">
    <source>
        <dbReference type="EMBL" id="SDU36040.1"/>
    </source>
</evidence>
<accession>A0A0S3ALP9</accession>
<dbReference type="OrthoDB" id="8552614at2"/>
<gene>
    <name evidence="1" type="ORF">SAMN05216406_1695</name>
    <name evidence="2" type="ORF">SAMN05421510_10905</name>
</gene>
<dbReference type="PRINTS" id="PR00394">
    <property type="entry name" value="RHSPROTEIN"/>
</dbReference>
<keyword evidence="4" id="KW-1185">Reference proteome</keyword>
<evidence type="ECO:0000313" key="4">
    <source>
        <dbReference type="Proteomes" id="UP000182882"/>
    </source>
</evidence>
<dbReference type="AlphaFoldDB" id="A0A0S3ALP9"/>
<dbReference type="Proteomes" id="UP000181998">
    <property type="component" value="Unassembled WGS sequence"/>
</dbReference>
<dbReference type="PANTHER" id="PTHR32305:SF15">
    <property type="entry name" value="PROTEIN RHSA-RELATED"/>
    <property type="match status" value="1"/>
</dbReference>
<dbReference type="EMBL" id="FOFX01000090">
    <property type="protein sequence ID" value="SEQ57817.1"/>
    <property type="molecule type" value="Genomic_DNA"/>
</dbReference>
<evidence type="ECO:0000313" key="2">
    <source>
        <dbReference type="EMBL" id="SEQ57817.1"/>
    </source>
</evidence>